<keyword evidence="1" id="KW-0863">Zinc-finger</keyword>
<keyword evidence="1" id="KW-0862">Zinc</keyword>
<evidence type="ECO:0000313" key="5">
    <source>
        <dbReference type="Proteomes" id="UP000472265"/>
    </source>
</evidence>
<feature type="region of interest" description="Disordered" evidence="2">
    <location>
        <begin position="38"/>
        <end position="68"/>
    </location>
</feature>
<organism evidence="4 5">
    <name type="scientific">Sparus aurata</name>
    <name type="common">Gilthead sea bream</name>
    <dbReference type="NCBI Taxonomy" id="8175"/>
    <lineage>
        <taxon>Eukaryota</taxon>
        <taxon>Metazoa</taxon>
        <taxon>Chordata</taxon>
        <taxon>Craniata</taxon>
        <taxon>Vertebrata</taxon>
        <taxon>Euteleostomi</taxon>
        <taxon>Actinopterygii</taxon>
        <taxon>Neopterygii</taxon>
        <taxon>Teleostei</taxon>
        <taxon>Neoteleostei</taxon>
        <taxon>Acanthomorphata</taxon>
        <taxon>Eupercaria</taxon>
        <taxon>Spariformes</taxon>
        <taxon>Sparidae</taxon>
        <taxon>Sparus</taxon>
    </lineage>
</organism>
<reference evidence="4" key="2">
    <citation type="submission" date="2025-08" db="UniProtKB">
        <authorList>
            <consortium name="Ensembl"/>
        </authorList>
    </citation>
    <scope>IDENTIFICATION</scope>
</reference>
<feature type="region of interest" description="Disordered" evidence="2">
    <location>
        <begin position="1"/>
        <end position="25"/>
    </location>
</feature>
<name>A0A671UC14_SPAAU</name>
<dbReference type="GO" id="GO:0003676">
    <property type="term" value="F:nucleic acid binding"/>
    <property type="evidence" value="ECO:0007669"/>
    <property type="project" value="InterPro"/>
</dbReference>
<evidence type="ECO:0000256" key="1">
    <source>
        <dbReference type="PROSITE-ProRule" id="PRU00047"/>
    </source>
</evidence>
<feature type="domain" description="CCHC-type" evidence="3">
    <location>
        <begin position="75"/>
        <end position="89"/>
    </location>
</feature>
<dbReference type="Pfam" id="PF00098">
    <property type="entry name" value="zf-CCHC"/>
    <property type="match status" value="1"/>
</dbReference>
<dbReference type="InterPro" id="IPR001878">
    <property type="entry name" value="Znf_CCHC"/>
</dbReference>
<reference evidence="4" key="3">
    <citation type="submission" date="2025-09" db="UniProtKB">
        <authorList>
            <consortium name="Ensembl"/>
        </authorList>
    </citation>
    <scope>IDENTIFICATION</scope>
</reference>
<proteinExistence type="predicted"/>
<dbReference type="PROSITE" id="PS50158">
    <property type="entry name" value="ZF_CCHC"/>
    <property type="match status" value="1"/>
</dbReference>
<dbReference type="Proteomes" id="UP000472265">
    <property type="component" value="Chromosome 21"/>
</dbReference>
<sequence length="154" mass="17679">MQWVRHATKHLDSKTKRGKGGKGVNTFFDDDEDCDTFLNDSPNRDTPDRRPNADSRGYRIQNRKDQDDEYDPTICHRCGKKGHWARDCRGAIVQTTGGMRIAHVNDDTGDLYHMDEAPPRLYYSLDLGTTHQQLILCHACCAQLTQCYLNHIIK</sequence>
<dbReference type="Ensembl" id="ENSSAUT00010012245.1">
    <property type="protein sequence ID" value="ENSSAUP00010011505.1"/>
    <property type="gene ID" value="ENSSAUG00010005543.1"/>
</dbReference>
<dbReference type="InParanoid" id="A0A671UC14"/>
<keyword evidence="5" id="KW-1185">Reference proteome</keyword>
<feature type="compositionally biased region" description="Basic and acidic residues" evidence="2">
    <location>
        <begin position="42"/>
        <end position="66"/>
    </location>
</feature>
<keyword evidence="1" id="KW-0479">Metal-binding</keyword>
<evidence type="ECO:0000259" key="3">
    <source>
        <dbReference type="PROSITE" id="PS50158"/>
    </source>
</evidence>
<dbReference type="SMART" id="SM00343">
    <property type="entry name" value="ZnF_C2HC"/>
    <property type="match status" value="1"/>
</dbReference>
<accession>A0A671UC14</accession>
<evidence type="ECO:0000313" key="4">
    <source>
        <dbReference type="Ensembl" id="ENSSAUP00010011505.1"/>
    </source>
</evidence>
<protein>
    <recommendedName>
        <fullName evidence="3">CCHC-type domain-containing protein</fullName>
    </recommendedName>
</protein>
<dbReference type="InterPro" id="IPR036875">
    <property type="entry name" value="Znf_CCHC_sf"/>
</dbReference>
<dbReference type="SUPFAM" id="SSF57756">
    <property type="entry name" value="Retrovirus zinc finger-like domains"/>
    <property type="match status" value="1"/>
</dbReference>
<dbReference type="AlphaFoldDB" id="A0A671UC14"/>
<dbReference type="Gene3D" id="4.10.60.10">
    <property type="entry name" value="Zinc finger, CCHC-type"/>
    <property type="match status" value="1"/>
</dbReference>
<evidence type="ECO:0000256" key="2">
    <source>
        <dbReference type="SAM" id="MobiDB-lite"/>
    </source>
</evidence>
<reference evidence="4" key="1">
    <citation type="submission" date="2021-04" db="EMBL/GenBank/DDBJ databases">
        <authorList>
            <consortium name="Wellcome Sanger Institute Data Sharing"/>
        </authorList>
    </citation>
    <scope>NUCLEOTIDE SEQUENCE [LARGE SCALE GENOMIC DNA]</scope>
</reference>
<dbReference type="GO" id="GO:0008270">
    <property type="term" value="F:zinc ion binding"/>
    <property type="evidence" value="ECO:0007669"/>
    <property type="project" value="UniProtKB-KW"/>
</dbReference>